<evidence type="ECO:0000256" key="3">
    <source>
        <dbReference type="PROSITE-ProRule" id="PRU00221"/>
    </source>
</evidence>
<gene>
    <name evidence="4" type="ORF">UABAM_05614</name>
</gene>
<dbReference type="CDD" id="cd00200">
    <property type="entry name" value="WD40"/>
    <property type="match status" value="2"/>
</dbReference>
<proteinExistence type="predicted"/>
<feature type="repeat" description="WD" evidence="3">
    <location>
        <begin position="208"/>
        <end position="240"/>
    </location>
</feature>
<dbReference type="Gene3D" id="2.130.10.10">
    <property type="entry name" value="YVTN repeat-like/Quinoprotein amine dehydrogenase"/>
    <property type="match status" value="4"/>
</dbReference>
<feature type="repeat" description="WD" evidence="3">
    <location>
        <begin position="166"/>
        <end position="207"/>
    </location>
</feature>
<dbReference type="InterPro" id="IPR015943">
    <property type="entry name" value="WD40/YVTN_repeat-like_dom_sf"/>
</dbReference>
<dbReference type="Proteomes" id="UP000326354">
    <property type="component" value="Chromosome"/>
</dbReference>
<dbReference type="SUPFAM" id="SSF50978">
    <property type="entry name" value="WD40 repeat-like"/>
    <property type="match status" value="1"/>
</dbReference>
<accession>A0A5S9F6B5</accession>
<dbReference type="SUPFAM" id="SSF50998">
    <property type="entry name" value="Quinoprotein alcohol dehydrogenase-like"/>
    <property type="match status" value="1"/>
</dbReference>
<dbReference type="InterPro" id="IPR019775">
    <property type="entry name" value="WD40_repeat_CS"/>
</dbReference>
<dbReference type="AlphaFoldDB" id="A0A5S9F6B5"/>
<dbReference type="InterPro" id="IPR020472">
    <property type="entry name" value="WD40_PAC1"/>
</dbReference>
<name>A0A5S9F6B5_UABAM</name>
<dbReference type="PRINTS" id="PR00320">
    <property type="entry name" value="GPROTEINBRPT"/>
</dbReference>
<protein>
    <submittedName>
        <fullName evidence="4">Uncharacterized protein</fullName>
    </submittedName>
</protein>
<dbReference type="InterPro" id="IPR001680">
    <property type="entry name" value="WD40_rpt"/>
</dbReference>
<dbReference type="SMART" id="SM00320">
    <property type="entry name" value="WD40"/>
    <property type="match status" value="15"/>
</dbReference>
<sequence length="724" mass="82065">MRGHSAQITDLKFSRKRDVIYSISSDRSLRSWDLRSGKLERSFTGHSADVTSMDLSKDERFAASTSGKNVYLWDMQSGRRVAQFTGHTSWVKGVVFSNDNQYLISCSSDKTVKLWSIRAQKSVATLRGHDDQVIAVRQMQNHVVSISRKEAIAWNSSTQKPHYVTHTGHTAPVNTVVVSPDGKWIISGSDDKTLRIWSTKTRKVYQVLPGHNSAVLKVAISPKGQFMASASDDKTVRIWNKNKTISVLWHKGPVTFVKFHPQGKSIVSASADKTTRLWNIITGQEISKFKEDQTLVNDISFSPDGNTIAIAYKNKPAVLLNLGTEVPVAYIDRENRNTRGITYSPDGKYVVSATKSIVRLWHTPQKKHIAFFGDHSGKVNSVSYSRDGKRFVSSSNDRTVKLWDVKSKKAIASLRGHRHKLVRVKHTQNFIVGASERNQLCVWNAKNFSLRETLTGEKNFAVYRDQLVYKHKAKIMIRDLKSGKVQYSIDYPEKLSVLRYSHDGNWLIAGSTNIKLWHLKTPRYSYVLYNGDSPIRTLVHTRGDKIIFSKNDGIIHVWDLKKREEIQTFRGHKAAITQLFYDGKFHALFSASQDNTVIWWDLVTSKKVSVVAQHRKGVLSIDHADGVLLTASLDKTIRLWQTLPIAKTQMKTPGWILKIVAQTDEKIPAKSQELLFRGSIPERSLDYAIDNEPLHVIQYLYHSRVSDTFAIKSIPNFRLPGLGK</sequence>
<feature type="repeat" description="WD" evidence="3">
    <location>
        <begin position="84"/>
        <end position="125"/>
    </location>
</feature>
<evidence type="ECO:0000256" key="2">
    <source>
        <dbReference type="ARBA" id="ARBA00022737"/>
    </source>
</evidence>
<dbReference type="PROSITE" id="PS50294">
    <property type="entry name" value="WD_REPEATS_REGION"/>
    <property type="match status" value="7"/>
</dbReference>
<dbReference type="PANTHER" id="PTHR19879:SF9">
    <property type="entry name" value="TRANSCRIPTION INITIATION FACTOR TFIID SUBUNIT 5"/>
    <property type="match status" value="1"/>
</dbReference>
<dbReference type="PROSITE" id="PS50082">
    <property type="entry name" value="WD_REPEATS_2"/>
    <property type="match status" value="9"/>
</dbReference>
<dbReference type="PROSITE" id="PS00678">
    <property type="entry name" value="WD_REPEATS_1"/>
    <property type="match status" value="2"/>
</dbReference>
<organism evidence="4 5">
    <name type="scientific">Uabimicrobium amorphum</name>
    <dbReference type="NCBI Taxonomy" id="2596890"/>
    <lineage>
        <taxon>Bacteria</taxon>
        <taxon>Pseudomonadati</taxon>
        <taxon>Planctomycetota</taxon>
        <taxon>Candidatus Uabimicrobiia</taxon>
        <taxon>Candidatus Uabimicrobiales</taxon>
        <taxon>Candidatus Uabimicrobiaceae</taxon>
        <taxon>Candidatus Uabimicrobium</taxon>
    </lineage>
</organism>
<dbReference type="InterPro" id="IPR011047">
    <property type="entry name" value="Quinoprotein_ADH-like_sf"/>
</dbReference>
<reference evidence="4 5" key="1">
    <citation type="submission" date="2019-08" db="EMBL/GenBank/DDBJ databases">
        <title>Complete genome sequence of Candidatus Uab amorphum.</title>
        <authorList>
            <person name="Shiratori T."/>
            <person name="Suzuki S."/>
            <person name="Kakizawa Y."/>
            <person name="Ishida K."/>
        </authorList>
    </citation>
    <scope>NUCLEOTIDE SEQUENCE [LARGE SCALE GENOMIC DNA]</scope>
    <source>
        <strain evidence="4 5">SRT547</strain>
    </source>
</reference>
<feature type="repeat" description="WD" evidence="3">
    <location>
        <begin position="1"/>
        <end position="42"/>
    </location>
</feature>
<dbReference type="PANTHER" id="PTHR19879">
    <property type="entry name" value="TRANSCRIPTION INITIATION FACTOR TFIID"/>
    <property type="match status" value="1"/>
</dbReference>
<evidence type="ECO:0000313" key="5">
    <source>
        <dbReference type="Proteomes" id="UP000326354"/>
    </source>
</evidence>
<dbReference type="KEGG" id="uam:UABAM_05614"/>
<keyword evidence="2" id="KW-0677">Repeat</keyword>
<evidence type="ECO:0000256" key="1">
    <source>
        <dbReference type="ARBA" id="ARBA00022574"/>
    </source>
</evidence>
<evidence type="ECO:0000313" key="4">
    <source>
        <dbReference type="EMBL" id="BBM87211.1"/>
    </source>
</evidence>
<feature type="repeat" description="WD" evidence="3">
    <location>
        <begin position="43"/>
        <end position="83"/>
    </location>
</feature>
<feature type="repeat" description="WD" evidence="3">
    <location>
        <begin position="372"/>
        <end position="413"/>
    </location>
</feature>
<dbReference type="InterPro" id="IPR036322">
    <property type="entry name" value="WD40_repeat_dom_sf"/>
</dbReference>
<keyword evidence="1 3" id="KW-0853">WD repeat</keyword>
<keyword evidence="5" id="KW-1185">Reference proteome</keyword>
<dbReference type="EMBL" id="AP019860">
    <property type="protein sequence ID" value="BBM87211.1"/>
    <property type="molecule type" value="Genomic_DNA"/>
</dbReference>
<feature type="repeat" description="WD" evidence="3">
    <location>
        <begin position="247"/>
        <end position="288"/>
    </location>
</feature>
<dbReference type="Pfam" id="PF00400">
    <property type="entry name" value="WD40"/>
    <property type="match status" value="9"/>
</dbReference>
<feature type="repeat" description="WD" evidence="3">
    <location>
        <begin position="569"/>
        <end position="610"/>
    </location>
</feature>
<feature type="repeat" description="WD" evidence="3">
    <location>
        <begin position="611"/>
        <end position="641"/>
    </location>
</feature>